<proteinExistence type="predicted"/>
<reference evidence="1 2" key="1">
    <citation type="journal article" date="2022" name="Front. Microbiol.">
        <title>Commensal bacteria contribute to the growth of multidrug-resistant Avibacterium paragallinarum in chickens.</title>
        <authorList>
            <person name="Zhu J."/>
            <person name="Chen Y."/>
            <person name="Wu Y."/>
            <person name="Wang Y."/>
            <person name="Zhu K."/>
        </authorList>
    </citation>
    <scope>NUCLEOTIDE SEQUENCE [LARGE SCALE GENOMIC DNA]</scope>
    <source>
        <strain evidence="1 2">AV25</strain>
    </source>
</reference>
<name>A0ABU7QJP7_AVIPA</name>
<evidence type="ECO:0000313" key="2">
    <source>
        <dbReference type="Proteomes" id="UP001347884"/>
    </source>
</evidence>
<dbReference type="RefSeq" id="WP_165816430.1">
    <property type="nucleotide sequence ID" value="NZ_CP081939.1"/>
</dbReference>
<accession>A0ABU7QJP7</accession>
<evidence type="ECO:0000313" key="1">
    <source>
        <dbReference type="EMBL" id="MEE6042181.1"/>
    </source>
</evidence>
<dbReference type="Proteomes" id="UP001347884">
    <property type="component" value="Unassembled WGS sequence"/>
</dbReference>
<gene>
    <name evidence="1" type="ORF">M5S13_09855</name>
</gene>
<protein>
    <submittedName>
        <fullName evidence="1">Uncharacterized protein</fullName>
    </submittedName>
</protein>
<comment type="caution">
    <text evidence="1">The sequence shown here is derived from an EMBL/GenBank/DDBJ whole genome shotgun (WGS) entry which is preliminary data.</text>
</comment>
<organism evidence="1 2">
    <name type="scientific">Avibacterium paragallinarum</name>
    <name type="common">Haemophilus gallinarum</name>
    <dbReference type="NCBI Taxonomy" id="728"/>
    <lineage>
        <taxon>Bacteria</taxon>
        <taxon>Pseudomonadati</taxon>
        <taxon>Pseudomonadota</taxon>
        <taxon>Gammaproteobacteria</taxon>
        <taxon>Pasteurellales</taxon>
        <taxon>Pasteurellaceae</taxon>
        <taxon>Avibacterium</taxon>
    </lineage>
</organism>
<dbReference type="EMBL" id="JAMDKF010000024">
    <property type="protein sequence ID" value="MEE6042181.1"/>
    <property type="molecule type" value="Genomic_DNA"/>
</dbReference>
<sequence>MVALIYHDLGINSLGRCQISTEARVASLRYRLQGLVSLPVQGIPRGNITTNYSP</sequence>
<keyword evidence="2" id="KW-1185">Reference proteome</keyword>